<evidence type="ECO:0000256" key="8">
    <source>
        <dbReference type="ARBA" id="ARBA00023053"/>
    </source>
</evidence>
<feature type="transmembrane region" description="Helical" evidence="15">
    <location>
        <begin position="420"/>
        <end position="445"/>
    </location>
</feature>
<keyword evidence="8" id="KW-0915">Sodium</keyword>
<feature type="transmembrane region" description="Helical" evidence="15">
    <location>
        <begin position="383"/>
        <end position="400"/>
    </location>
</feature>
<evidence type="ECO:0000256" key="14">
    <source>
        <dbReference type="SAM" id="MobiDB-lite"/>
    </source>
</evidence>
<dbReference type="InterPro" id="IPR000595">
    <property type="entry name" value="cNMP-bd_dom"/>
</dbReference>
<dbReference type="Gene3D" id="6.10.140.1330">
    <property type="match status" value="1"/>
</dbReference>
<protein>
    <recommendedName>
        <fullName evidence="16">Cyclic nucleotide-binding domain-containing protein</fullName>
    </recommendedName>
</protein>
<comment type="caution">
    <text evidence="17">The sequence shown here is derived from an EMBL/GenBank/DDBJ whole genome shotgun (WGS) entry which is preliminary data.</text>
</comment>
<keyword evidence="5 15" id="KW-0812">Transmembrane</keyword>
<evidence type="ECO:0000256" key="10">
    <source>
        <dbReference type="ARBA" id="ARBA00023136"/>
    </source>
</evidence>
<accession>A0A9R1VCJ1</accession>
<dbReference type="FunFam" id="2.60.120.10:FF:000090">
    <property type="entry name" value="Sodium/hydrogen exchanger 7"/>
    <property type="match status" value="1"/>
</dbReference>
<dbReference type="InterPro" id="IPR006153">
    <property type="entry name" value="Cation/H_exchanger_TM"/>
</dbReference>
<evidence type="ECO:0000259" key="16">
    <source>
        <dbReference type="PROSITE" id="PS50042"/>
    </source>
</evidence>
<evidence type="ECO:0000256" key="1">
    <source>
        <dbReference type="ARBA" id="ARBA00004651"/>
    </source>
</evidence>
<dbReference type="GO" id="GO:0006813">
    <property type="term" value="P:potassium ion transport"/>
    <property type="evidence" value="ECO:0007669"/>
    <property type="project" value="UniProtKB-KW"/>
</dbReference>
<gene>
    <name evidence="17" type="ORF">LSAT_V11C500241840</name>
</gene>
<sequence>MVSVVKSPWLNVIIAAEEVDPESSSNPTDAVLFVGISLVLGIASRHLLRGTRVPYTVALLVLGIAMGSIEYGTSHRLGKIGDGIRIWANIDPDLLLAVFLPALLFESSFSMEVHQIKKCMTQMMILAGPGVLISTFILGAALKLIFPYNWSWKTSLLLGGLLSATDPVAVVALLKELGASKKLSTIIEGESLMNDGTAIVVYTLFFRMVTGSTFSWGSVIKFLATVSLGAVGMGIAFGLVSYLWLGFIFNDTVIEITLTLAVSYLAYFASQEGADISGVLTVMTLGMFYAAVARTAFKGEGQQSLHHFWEMVAYIANTLIFILSGVVIAEGILGGDSILKHEKSAWGYLILLYVFLQISRAIVVASLYPFLRYFGYGLDWKEGVVLVWSGLRVFIINPFLCFFSQQSSDTSTYINRETGVLFVFFTGGIVFLTLIINGSTTQFVLRMLDMDKLSAAKKRILDYTKYEMMNKALEAFGDLVDDEELGPADWPTVKKYITCLHEAEGERIHPHTTSQNDTDVDHMHLSDIRIRFLNGVQAAYWGMLEEGRINQFTANILMQSVDEALDLVSSEPLCDWNGLKSNVHFPNYYKFLQTSTFPRKLVTYFTVERLESACYISAAFLRAHRIARQQLHDFIGDSEIALAVINESETEGEEAKKFLEDVRITFPQVLRVLKTRQVTYSVLNHLIEYVQDLEKSGLLEEKELVHLHDAVQTDLKKLLRNPPLVKIPKPHDLISANPLLGALPEAVREQIVGSTKETMKLRGVALYKEGSKPNGIWLISNGVVKWGSKRIRNKYSLHPTFAHGSTLGLYEVLIGKPYICDIITDSVIMGFFIESEKILSVLGTDNAVEDFLWQESSIILLKLLLPQIFEKMTMHELRSLVAERSSMSTYITGESFEIPHNMIGLLLEGFIKTQSTLELITPPTALFPTSSPDKSFRVSEIAAGASFTHHVTSYVVETRARVIMFEIGGFETLQRRKSSLISHNAENNPGRSSPSREHSGLMIWPERHIKSRQLLENPNPNPNLDHHQHGNNFSARAMQLSMYGSMISNERHGSIHASPNRETKPPTRKASQSQPQSHSRSYPWVPPTETRRLISVRSEGSATVGRKVSVGELRGPGPRFNPPLETNENENENENQEMGYSSDDDDGGDDEHIVRIDSPSTLSFTRPP</sequence>
<evidence type="ECO:0000256" key="12">
    <source>
        <dbReference type="ARBA" id="ARBA00047524"/>
    </source>
</evidence>
<evidence type="ECO:0000256" key="13">
    <source>
        <dbReference type="ARBA" id="ARBA00047912"/>
    </source>
</evidence>
<keyword evidence="10 15" id="KW-0472">Membrane</keyword>
<keyword evidence="4" id="KW-0633">Potassium transport</keyword>
<dbReference type="InterPro" id="IPR018490">
    <property type="entry name" value="cNMP-bd_dom_sf"/>
</dbReference>
<feature type="transmembrane region" description="Helical" evidence="15">
    <location>
        <begin position="94"/>
        <end position="111"/>
    </location>
</feature>
<reference evidence="17 18" key="1">
    <citation type="journal article" date="2017" name="Nat. Commun.">
        <title>Genome assembly with in vitro proximity ligation data and whole-genome triplication in lettuce.</title>
        <authorList>
            <person name="Reyes-Chin-Wo S."/>
            <person name="Wang Z."/>
            <person name="Yang X."/>
            <person name="Kozik A."/>
            <person name="Arikit S."/>
            <person name="Song C."/>
            <person name="Xia L."/>
            <person name="Froenicke L."/>
            <person name="Lavelle D.O."/>
            <person name="Truco M.J."/>
            <person name="Xia R."/>
            <person name="Zhu S."/>
            <person name="Xu C."/>
            <person name="Xu H."/>
            <person name="Xu X."/>
            <person name="Cox K."/>
            <person name="Korf I."/>
            <person name="Meyers B.C."/>
            <person name="Michelmore R.W."/>
        </authorList>
    </citation>
    <scope>NUCLEOTIDE SEQUENCE [LARGE SCALE GENOMIC DNA]</scope>
    <source>
        <strain evidence="18">cv. Salinas</strain>
        <tissue evidence="17">Seedlings</tissue>
    </source>
</reference>
<dbReference type="PANTHER" id="PTHR10110:SF86">
    <property type="entry name" value="SODIUM_HYDROGEN EXCHANGER 7"/>
    <property type="match status" value="1"/>
</dbReference>
<feature type="transmembrane region" description="Helical" evidence="15">
    <location>
        <begin position="30"/>
        <end position="48"/>
    </location>
</feature>
<keyword evidence="9" id="KW-0406">Ion transport</keyword>
<dbReference type="PANTHER" id="PTHR10110">
    <property type="entry name" value="SODIUM/HYDROGEN EXCHANGER"/>
    <property type="match status" value="1"/>
</dbReference>
<evidence type="ECO:0000256" key="6">
    <source>
        <dbReference type="ARBA" id="ARBA00022958"/>
    </source>
</evidence>
<keyword evidence="2" id="KW-0813">Transport</keyword>
<feature type="transmembrane region" description="Helical" evidence="15">
    <location>
        <begin position="276"/>
        <end position="297"/>
    </location>
</feature>
<dbReference type="InterPro" id="IPR018422">
    <property type="entry name" value="Cation/H_exchanger_CPA1"/>
</dbReference>
<dbReference type="PROSITE" id="PS50042">
    <property type="entry name" value="CNMP_BINDING_3"/>
    <property type="match status" value="1"/>
</dbReference>
<evidence type="ECO:0000256" key="9">
    <source>
        <dbReference type="ARBA" id="ARBA00023065"/>
    </source>
</evidence>
<dbReference type="Proteomes" id="UP000235145">
    <property type="component" value="Unassembled WGS sequence"/>
</dbReference>
<dbReference type="SUPFAM" id="SSF51206">
    <property type="entry name" value="cAMP-binding domain-like"/>
    <property type="match status" value="1"/>
</dbReference>
<feature type="transmembrane region" description="Helical" evidence="15">
    <location>
        <begin position="309"/>
        <end position="333"/>
    </location>
</feature>
<evidence type="ECO:0000256" key="11">
    <source>
        <dbReference type="ARBA" id="ARBA00023201"/>
    </source>
</evidence>
<dbReference type="Gene3D" id="2.60.120.10">
    <property type="entry name" value="Jelly Rolls"/>
    <property type="match status" value="1"/>
</dbReference>
<dbReference type="GO" id="GO:0005886">
    <property type="term" value="C:plasma membrane"/>
    <property type="evidence" value="ECO:0007669"/>
    <property type="project" value="UniProtKB-SubCell"/>
</dbReference>
<evidence type="ECO:0000256" key="4">
    <source>
        <dbReference type="ARBA" id="ARBA00022538"/>
    </source>
</evidence>
<evidence type="ECO:0000313" key="18">
    <source>
        <dbReference type="Proteomes" id="UP000235145"/>
    </source>
</evidence>
<dbReference type="AlphaFoldDB" id="A0A9R1VCJ1"/>
<feature type="transmembrane region" description="Helical" evidence="15">
    <location>
        <begin position="222"/>
        <end position="245"/>
    </location>
</feature>
<feature type="transmembrane region" description="Helical" evidence="15">
    <location>
        <begin position="345"/>
        <end position="371"/>
    </location>
</feature>
<feature type="compositionally biased region" description="Basic and acidic residues" evidence="14">
    <location>
        <begin position="1051"/>
        <end position="1065"/>
    </location>
</feature>
<feature type="compositionally biased region" description="Polar residues" evidence="14">
    <location>
        <begin position="1069"/>
        <end position="1080"/>
    </location>
</feature>
<keyword evidence="18" id="KW-1185">Reference proteome</keyword>
<feature type="transmembrane region" description="Helical" evidence="15">
    <location>
        <begin position="252"/>
        <end position="270"/>
    </location>
</feature>
<keyword evidence="11" id="KW-0739">Sodium transport</keyword>
<keyword evidence="6" id="KW-0630">Potassium</keyword>
<feature type="transmembrane region" description="Helical" evidence="15">
    <location>
        <begin position="55"/>
        <end position="74"/>
    </location>
</feature>
<evidence type="ECO:0000313" key="17">
    <source>
        <dbReference type="EMBL" id="KAJ0203821.1"/>
    </source>
</evidence>
<keyword evidence="3" id="KW-1003">Cell membrane</keyword>
<feature type="transmembrane region" description="Helical" evidence="15">
    <location>
        <begin position="195"/>
        <end position="216"/>
    </location>
</feature>
<feature type="domain" description="Cyclic nucleotide-binding" evidence="16">
    <location>
        <begin position="739"/>
        <end position="843"/>
    </location>
</feature>
<evidence type="ECO:0000256" key="5">
    <source>
        <dbReference type="ARBA" id="ARBA00022692"/>
    </source>
</evidence>
<dbReference type="EMBL" id="NBSK02000005">
    <property type="protein sequence ID" value="KAJ0203821.1"/>
    <property type="molecule type" value="Genomic_DNA"/>
</dbReference>
<name>A0A9R1VCJ1_LACSA</name>
<feature type="region of interest" description="Disordered" evidence="14">
    <location>
        <begin position="1051"/>
        <end position="1168"/>
    </location>
</feature>
<comment type="catalytic activity">
    <reaction evidence="12">
        <text>Na(+)(in) + H(+)(out) = Na(+)(out) + H(+)(in)</text>
        <dbReference type="Rhea" id="RHEA:29419"/>
        <dbReference type="ChEBI" id="CHEBI:15378"/>
        <dbReference type="ChEBI" id="CHEBI:29101"/>
    </reaction>
</comment>
<feature type="transmembrane region" description="Helical" evidence="15">
    <location>
        <begin position="123"/>
        <end position="146"/>
    </location>
</feature>
<dbReference type="GO" id="GO:0015385">
    <property type="term" value="F:sodium:proton antiporter activity"/>
    <property type="evidence" value="ECO:0007669"/>
    <property type="project" value="InterPro"/>
</dbReference>
<evidence type="ECO:0000256" key="7">
    <source>
        <dbReference type="ARBA" id="ARBA00022989"/>
    </source>
</evidence>
<evidence type="ECO:0000256" key="15">
    <source>
        <dbReference type="SAM" id="Phobius"/>
    </source>
</evidence>
<dbReference type="InterPro" id="IPR014710">
    <property type="entry name" value="RmlC-like_jellyroll"/>
</dbReference>
<proteinExistence type="predicted"/>
<evidence type="ECO:0000256" key="2">
    <source>
        <dbReference type="ARBA" id="ARBA00022448"/>
    </source>
</evidence>
<comment type="catalytic activity">
    <reaction evidence="13">
        <text>K(+)(in) + H(+)(out) = K(+)(out) + H(+)(in)</text>
        <dbReference type="Rhea" id="RHEA:29467"/>
        <dbReference type="ChEBI" id="CHEBI:15378"/>
        <dbReference type="ChEBI" id="CHEBI:29103"/>
    </reaction>
</comment>
<evidence type="ECO:0000256" key="3">
    <source>
        <dbReference type="ARBA" id="ARBA00022475"/>
    </source>
</evidence>
<dbReference type="Pfam" id="PF00999">
    <property type="entry name" value="Na_H_Exchanger"/>
    <property type="match status" value="1"/>
</dbReference>
<feature type="compositionally biased region" description="Polar residues" evidence="14">
    <location>
        <begin position="1158"/>
        <end position="1168"/>
    </location>
</feature>
<organism evidence="17 18">
    <name type="scientific">Lactuca sativa</name>
    <name type="common">Garden lettuce</name>
    <dbReference type="NCBI Taxonomy" id="4236"/>
    <lineage>
        <taxon>Eukaryota</taxon>
        <taxon>Viridiplantae</taxon>
        <taxon>Streptophyta</taxon>
        <taxon>Embryophyta</taxon>
        <taxon>Tracheophyta</taxon>
        <taxon>Spermatophyta</taxon>
        <taxon>Magnoliopsida</taxon>
        <taxon>eudicotyledons</taxon>
        <taxon>Gunneridae</taxon>
        <taxon>Pentapetalae</taxon>
        <taxon>asterids</taxon>
        <taxon>campanulids</taxon>
        <taxon>Asterales</taxon>
        <taxon>Asteraceae</taxon>
        <taxon>Cichorioideae</taxon>
        <taxon>Cichorieae</taxon>
        <taxon>Lactucinae</taxon>
        <taxon>Lactuca</taxon>
    </lineage>
</organism>
<keyword evidence="7 15" id="KW-1133">Transmembrane helix</keyword>
<comment type="subcellular location">
    <subcellularLocation>
        <location evidence="1">Cell membrane</location>
        <topology evidence="1">Multi-pass membrane protein</topology>
    </subcellularLocation>
</comment>